<dbReference type="InParanoid" id="Q2HHS0"/>
<dbReference type="RefSeq" id="XP_001219455.1">
    <property type="nucleotide sequence ID" value="XM_001219454.1"/>
</dbReference>
<dbReference type="AlphaFoldDB" id="Q2HHS0"/>
<evidence type="ECO:0000313" key="2">
    <source>
        <dbReference type="EMBL" id="EAQ91999.1"/>
    </source>
</evidence>
<dbReference type="HOGENOM" id="CLU_2049415_0_0_1"/>
<dbReference type="VEuPathDB" id="FungiDB:CHGG_00234"/>
<protein>
    <submittedName>
        <fullName evidence="2">Uncharacterized protein</fullName>
    </submittedName>
</protein>
<feature type="compositionally biased region" description="Low complexity" evidence="1">
    <location>
        <begin position="83"/>
        <end position="100"/>
    </location>
</feature>
<proteinExistence type="predicted"/>
<sequence length="120" mass="12085">MAPEPSATPSQRSTIVVATGSTRGRRVRGKGSRGGRGGSRASSTAGAPSLTPPSASAVAQRAPRRGTARARASTPGSRHGGITKTTRGSRATRARLASALEAQGLDHGTQEAQGVDQEAD</sequence>
<evidence type="ECO:0000313" key="3">
    <source>
        <dbReference type="Proteomes" id="UP000001056"/>
    </source>
</evidence>
<dbReference type="EMBL" id="CH408029">
    <property type="protein sequence ID" value="EAQ91999.1"/>
    <property type="molecule type" value="Genomic_DNA"/>
</dbReference>
<name>Q2HHS0_CHAGB</name>
<feature type="region of interest" description="Disordered" evidence="1">
    <location>
        <begin position="1"/>
        <end position="120"/>
    </location>
</feature>
<accession>Q2HHS0</accession>
<evidence type="ECO:0000256" key="1">
    <source>
        <dbReference type="SAM" id="MobiDB-lite"/>
    </source>
</evidence>
<keyword evidence="3" id="KW-1185">Reference proteome</keyword>
<feature type="compositionally biased region" description="Basic residues" evidence="1">
    <location>
        <begin position="23"/>
        <end position="33"/>
    </location>
</feature>
<dbReference type="Proteomes" id="UP000001056">
    <property type="component" value="Unassembled WGS sequence"/>
</dbReference>
<reference evidence="3" key="1">
    <citation type="journal article" date="2015" name="Genome Announc.">
        <title>Draft genome sequence of the cellulolytic fungus Chaetomium globosum.</title>
        <authorList>
            <person name="Cuomo C.A."/>
            <person name="Untereiner W.A."/>
            <person name="Ma L.-J."/>
            <person name="Grabherr M."/>
            <person name="Birren B.W."/>
        </authorList>
    </citation>
    <scope>NUCLEOTIDE SEQUENCE [LARGE SCALE GENOMIC DNA]</scope>
    <source>
        <strain evidence="3">ATCC 6205 / CBS 148.51 / DSM 1962 / NBRC 6347 / NRRL 1970</strain>
    </source>
</reference>
<gene>
    <name evidence="2" type="ORF">CHGG_00234</name>
</gene>
<dbReference type="GeneID" id="4388262"/>
<organism evidence="2 3">
    <name type="scientific">Chaetomium globosum (strain ATCC 6205 / CBS 148.51 / DSM 1962 / NBRC 6347 / NRRL 1970)</name>
    <name type="common">Soil fungus</name>
    <dbReference type="NCBI Taxonomy" id="306901"/>
    <lineage>
        <taxon>Eukaryota</taxon>
        <taxon>Fungi</taxon>
        <taxon>Dikarya</taxon>
        <taxon>Ascomycota</taxon>
        <taxon>Pezizomycotina</taxon>
        <taxon>Sordariomycetes</taxon>
        <taxon>Sordariomycetidae</taxon>
        <taxon>Sordariales</taxon>
        <taxon>Chaetomiaceae</taxon>
        <taxon>Chaetomium</taxon>
    </lineage>
</organism>